<evidence type="ECO:0000259" key="3">
    <source>
        <dbReference type="Pfam" id="PF17836"/>
    </source>
</evidence>
<dbReference type="RefSeq" id="WP_176062226.1">
    <property type="nucleotide sequence ID" value="NZ_BJTG01000001.1"/>
</dbReference>
<dbReference type="Pfam" id="PF17836">
    <property type="entry name" value="PglD_N"/>
    <property type="match status" value="1"/>
</dbReference>
<sequence>MPLVHIIGAGGFGREVLQYLRDLAVAGKNTTPAGFIDDAPGRWETGLPVARLEDVPLSANTLFIVAVGDPASRRLLAKRAEERGCQFLTLVHPLAYVAPTAELEPGCIVAPFAFVGPAARLGAHVVLNVHATADHDARVASFSYLAPYACVGGGAFIGEEVVLGAHSSVAPGATVDPSQRVSPGDHVAGW</sequence>
<comment type="caution">
    <text evidence="4">The sequence shown here is derived from an EMBL/GenBank/DDBJ whole genome shotgun (WGS) entry which is preliminary data.</text>
</comment>
<dbReference type="SUPFAM" id="SSF51161">
    <property type="entry name" value="Trimeric LpxA-like enzymes"/>
    <property type="match status" value="1"/>
</dbReference>
<evidence type="ECO:0000256" key="1">
    <source>
        <dbReference type="PIRSR" id="PIRSR620019-1"/>
    </source>
</evidence>
<dbReference type="InterPro" id="IPR011004">
    <property type="entry name" value="Trimer_LpxA-like_sf"/>
</dbReference>
<dbReference type="EMBL" id="BJTG01000001">
    <property type="protein sequence ID" value="GEJ55429.1"/>
    <property type="molecule type" value="Genomic_DNA"/>
</dbReference>
<feature type="binding site" evidence="2">
    <location>
        <position position="68"/>
    </location>
    <ligand>
        <name>substrate</name>
    </ligand>
</feature>
<feature type="domain" description="PglD N-terminal" evidence="3">
    <location>
        <begin position="5"/>
        <end position="79"/>
    </location>
</feature>
<reference evidence="5" key="1">
    <citation type="journal article" date="2020" name="Appl. Environ. Microbiol.">
        <title>Diazotrophic Anaeromyxobacter Isolates from Soils.</title>
        <authorList>
            <person name="Masuda Y."/>
            <person name="Yamanaka H."/>
            <person name="Xu Z.X."/>
            <person name="Shiratori Y."/>
            <person name="Aono T."/>
            <person name="Amachi S."/>
            <person name="Senoo K."/>
            <person name="Itoh H."/>
        </authorList>
    </citation>
    <scope>NUCLEOTIDE SEQUENCE [LARGE SCALE GENOMIC DNA]</scope>
    <source>
        <strain evidence="5">R267</strain>
    </source>
</reference>
<gene>
    <name evidence="4" type="primary">epsM</name>
    <name evidence="4" type="ORF">AMYX_01700</name>
</gene>
<dbReference type="InterPro" id="IPR041561">
    <property type="entry name" value="PglD_N"/>
</dbReference>
<evidence type="ECO:0000256" key="2">
    <source>
        <dbReference type="PIRSR" id="PIRSR620019-2"/>
    </source>
</evidence>
<keyword evidence="5" id="KW-1185">Reference proteome</keyword>
<evidence type="ECO:0000313" key="5">
    <source>
        <dbReference type="Proteomes" id="UP000503640"/>
    </source>
</evidence>
<dbReference type="CDD" id="cd03360">
    <property type="entry name" value="LbH_AT_putative"/>
    <property type="match status" value="1"/>
</dbReference>
<dbReference type="Gene3D" id="2.160.10.10">
    <property type="entry name" value="Hexapeptide repeat proteins"/>
    <property type="match status" value="1"/>
</dbReference>
<feature type="active site" description="Proton acceptor" evidence="1">
    <location>
        <position position="135"/>
    </location>
</feature>
<evidence type="ECO:0000313" key="4">
    <source>
        <dbReference type="EMBL" id="GEJ55429.1"/>
    </source>
</evidence>
<accession>A0A7I9VGQ8</accession>
<dbReference type="GO" id="GO:0016740">
    <property type="term" value="F:transferase activity"/>
    <property type="evidence" value="ECO:0007669"/>
    <property type="project" value="UniProtKB-KW"/>
</dbReference>
<dbReference type="InterPro" id="IPR020019">
    <property type="entry name" value="AcTrfase_PglD-like"/>
</dbReference>
<keyword evidence="4" id="KW-0808">Transferase</keyword>
<dbReference type="AlphaFoldDB" id="A0A7I9VGQ8"/>
<protein>
    <submittedName>
        <fullName evidence="4">Putative acetyltransferase EpsM</fullName>
    </submittedName>
</protein>
<feature type="site" description="Increases basicity of active site His" evidence="1">
    <location>
        <position position="136"/>
    </location>
</feature>
<dbReference type="Gene3D" id="3.40.50.20">
    <property type="match status" value="1"/>
</dbReference>
<dbReference type="Proteomes" id="UP000503640">
    <property type="component" value="Unassembled WGS sequence"/>
</dbReference>
<proteinExistence type="predicted"/>
<name>A0A7I9VGQ8_9BACT</name>
<organism evidence="4 5">
    <name type="scientific">Anaeromyxobacter diazotrophicus</name>
    <dbReference type="NCBI Taxonomy" id="2590199"/>
    <lineage>
        <taxon>Bacteria</taxon>
        <taxon>Pseudomonadati</taxon>
        <taxon>Myxococcota</taxon>
        <taxon>Myxococcia</taxon>
        <taxon>Myxococcales</taxon>
        <taxon>Cystobacterineae</taxon>
        <taxon>Anaeromyxobacteraceae</taxon>
        <taxon>Anaeromyxobacter</taxon>
    </lineage>
</organism>